<comment type="caution">
    <text evidence="1">The sequence shown here is derived from an EMBL/GenBank/DDBJ whole genome shotgun (WGS) entry which is preliminary data.</text>
</comment>
<gene>
    <name evidence="1" type="ORF">DFP72DRAFT_1039695</name>
</gene>
<dbReference type="EMBL" id="JACGCI010000003">
    <property type="protein sequence ID" value="KAF6764805.1"/>
    <property type="molecule type" value="Genomic_DNA"/>
</dbReference>
<proteinExistence type="predicted"/>
<organism evidence="1 2">
    <name type="scientific">Ephemerocybe angulata</name>
    <dbReference type="NCBI Taxonomy" id="980116"/>
    <lineage>
        <taxon>Eukaryota</taxon>
        <taxon>Fungi</taxon>
        <taxon>Dikarya</taxon>
        <taxon>Basidiomycota</taxon>
        <taxon>Agaricomycotina</taxon>
        <taxon>Agaricomycetes</taxon>
        <taxon>Agaricomycetidae</taxon>
        <taxon>Agaricales</taxon>
        <taxon>Agaricineae</taxon>
        <taxon>Psathyrellaceae</taxon>
        <taxon>Ephemerocybe</taxon>
    </lineage>
</organism>
<accession>A0A8H6IFR2</accession>
<reference evidence="1 2" key="1">
    <citation type="submission" date="2020-07" db="EMBL/GenBank/DDBJ databases">
        <title>Comparative genomics of pyrophilous fungi reveals a link between fire events and developmental genes.</title>
        <authorList>
            <consortium name="DOE Joint Genome Institute"/>
            <person name="Steindorff A.S."/>
            <person name="Carver A."/>
            <person name="Calhoun S."/>
            <person name="Stillman K."/>
            <person name="Liu H."/>
            <person name="Lipzen A."/>
            <person name="Pangilinan J."/>
            <person name="Labutti K."/>
            <person name="Bruns T.D."/>
            <person name="Grigoriev I.V."/>
        </authorList>
    </citation>
    <scope>NUCLEOTIDE SEQUENCE [LARGE SCALE GENOMIC DNA]</scope>
    <source>
        <strain evidence="1 2">CBS 144469</strain>
    </source>
</reference>
<keyword evidence="2" id="KW-1185">Reference proteome</keyword>
<dbReference type="Proteomes" id="UP000521943">
    <property type="component" value="Unassembled WGS sequence"/>
</dbReference>
<sequence>MRLARWCLRVAPFTNPFQVLRRKVFVSAGILDVSSTCDRSQKHRGTPITSHAVREHYLLIHSRCQIHIKFLASSATSTSTVELLSLTQIVFSLFTGSTRPPSPPFRTIDPALRRKQHYTTKAV</sequence>
<name>A0A8H6IFR2_9AGAR</name>
<protein>
    <submittedName>
        <fullName evidence="1">Uncharacterized protein</fullName>
    </submittedName>
</protein>
<dbReference type="AlphaFoldDB" id="A0A8H6IFR2"/>
<evidence type="ECO:0000313" key="2">
    <source>
        <dbReference type="Proteomes" id="UP000521943"/>
    </source>
</evidence>
<evidence type="ECO:0000313" key="1">
    <source>
        <dbReference type="EMBL" id="KAF6764805.1"/>
    </source>
</evidence>